<evidence type="ECO:0000313" key="9">
    <source>
        <dbReference type="Proteomes" id="UP000294743"/>
    </source>
</evidence>
<dbReference type="CDD" id="cd01127">
    <property type="entry name" value="TrwB_TraG_TraD_VirD4"/>
    <property type="match status" value="1"/>
</dbReference>
<dbReference type="GO" id="GO:0005886">
    <property type="term" value="C:plasma membrane"/>
    <property type="evidence" value="ECO:0007669"/>
    <property type="project" value="UniProtKB-SubCell"/>
</dbReference>
<evidence type="ECO:0000256" key="1">
    <source>
        <dbReference type="ARBA" id="ARBA00004651"/>
    </source>
</evidence>
<dbReference type="OrthoDB" id="9766496at2"/>
<dbReference type="PANTHER" id="PTHR37937">
    <property type="entry name" value="CONJUGATIVE TRANSFER: DNA TRANSPORT"/>
    <property type="match status" value="1"/>
</dbReference>
<dbReference type="Gene3D" id="3.40.50.300">
    <property type="entry name" value="P-loop containing nucleotide triphosphate hydrolases"/>
    <property type="match status" value="1"/>
</dbReference>
<dbReference type="Pfam" id="PF02534">
    <property type="entry name" value="T4SS-DNA_transf"/>
    <property type="match status" value="1"/>
</dbReference>
<dbReference type="AlphaFoldDB" id="A0A4R7Z9Q7"/>
<dbReference type="EMBL" id="SODD01000050">
    <property type="protein sequence ID" value="TDW13105.1"/>
    <property type="molecule type" value="Genomic_DNA"/>
</dbReference>
<keyword evidence="3" id="KW-1003">Cell membrane</keyword>
<comment type="subcellular location">
    <subcellularLocation>
        <location evidence="1">Cell membrane</location>
        <topology evidence="1">Multi-pass membrane protein</topology>
    </subcellularLocation>
</comment>
<evidence type="ECO:0000256" key="2">
    <source>
        <dbReference type="ARBA" id="ARBA00008806"/>
    </source>
</evidence>
<reference evidence="8 9" key="1">
    <citation type="submission" date="2019-03" db="EMBL/GenBank/DDBJ databases">
        <title>Genomic Encyclopedia of Type Strains, Phase IV (KMG-IV): sequencing the most valuable type-strain genomes for metagenomic binning, comparative biology and taxonomic classification.</title>
        <authorList>
            <person name="Goeker M."/>
        </authorList>
    </citation>
    <scope>NUCLEOTIDE SEQUENCE [LARGE SCALE GENOMIC DNA]</scope>
    <source>
        <strain evidence="8 9">DSM 28867</strain>
    </source>
</reference>
<dbReference type="Proteomes" id="UP000294743">
    <property type="component" value="Unassembled WGS sequence"/>
</dbReference>
<evidence type="ECO:0000256" key="6">
    <source>
        <dbReference type="ARBA" id="ARBA00023136"/>
    </source>
</evidence>
<feature type="transmembrane region" description="Helical" evidence="7">
    <location>
        <begin position="21"/>
        <end position="38"/>
    </location>
</feature>
<dbReference type="RefSeq" id="WP_134171102.1">
    <property type="nucleotide sequence ID" value="NZ_SODD01000050.1"/>
</dbReference>
<keyword evidence="4 7" id="KW-0812">Transmembrane</keyword>
<evidence type="ECO:0000256" key="7">
    <source>
        <dbReference type="SAM" id="Phobius"/>
    </source>
</evidence>
<keyword evidence="6 7" id="KW-0472">Membrane</keyword>
<sequence length="669" mass="75725">MILGAVNSFEELLTNLGPVKVVFYAFLLLFAIIGTIYLNKRNRLDQLKSKKVGDGQHGTDKFLNLKEMEKLYKTIKIPNEMTDMSSEWLPGRILHFNPQTREAIIDTSYTHAAVEAPTETGKTTTYVVPNAQYNLMAGTSMVIPCIKPELIDLLAQDAKELGYEVGIIDFNKPAKSIGFDFFADINEYIDKYKEDPTDLMAKAEAESLAGQLAKDIVTSRDRSNSENSFFLGSSEGLVHATVLLTSLYGTASQKHLSSVRSLVQNIMMMSPEENEGRGNTFTSKIQRLIGHMPEDFGPRKHVGAAFASNQETEANIYSSVLNDLKPINNSQAEQIVSVPGKKDCFQFMDLINKKYVLFIHMPETKPEFYIFAKLIIKKICMQLSNYANTECKGVLPKPVKIIWDEFGLSPKIDKFDEEMAIDRGKHILFDLIYQDTSQLVKIYGEEDKDVILHQCASEIILGISPTNVDRAEELSKAIGKNTILSGSVTRSHNTGRGGTGDSITHQMMERELMTVGEILRMEKKNQRLVFRRGEYPFLANFPSYYKEEWGLTPKPYMEENSDPQYYGVDYLSFDHVIEVLDENKDMTVTTHTGVITNFSPATKSTGDDALAELAMKLYELSNNDEHVKQLCLEKQWPKIMNAMKPYYNKITKMELQALMIGYQERIERS</sequence>
<protein>
    <submittedName>
        <fullName evidence="8">Type IV secretion system protein VirD4</fullName>
    </submittedName>
</protein>
<comment type="caution">
    <text evidence="8">The sequence shown here is derived from an EMBL/GenBank/DDBJ whole genome shotgun (WGS) entry which is preliminary data.</text>
</comment>
<evidence type="ECO:0000256" key="3">
    <source>
        <dbReference type="ARBA" id="ARBA00022475"/>
    </source>
</evidence>
<dbReference type="InterPro" id="IPR051539">
    <property type="entry name" value="T4SS-coupling_protein"/>
</dbReference>
<dbReference type="SUPFAM" id="SSF52540">
    <property type="entry name" value="P-loop containing nucleoside triphosphate hydrolases"/>
    <property type="match status" value="1"/>
</dbReference>
<name>A0A4R7Z9Q7_9FIRM</name>
<gene>
    <name evidence="8" type="ORF">EDD63_15011</name>
</gene>
<evidence type="ECO:0000256" key="5">
    <source>
        <dbReference type="ARBA" id="ARBA00022989"/>
    </source>
</evidence>
<evidence type="ECO:0000256" key="4">
    <source>
        <dbReference type="ARBA" id="ARBA00022692"/>
    </source>
</evidence>
<proteinExistence type="inferred from homology"/>
<comment type="similarity">
    <text evidence="2">Belongs to the VirD4/TraG family.</text>
</comment>
<evidence type="ECO:0000313" key="8">
    <source>
        <dbReference type="EMBL" id="TDW13105.1"/>
    </source>
</evidence>
<dbReference type="PANTHER" id="PTHR37937:SF1">
    <property type="entry name" value="CONJUGATIVE TRANSFER: DNA TRANSPORT"/>
    <property type="match status" value="1"/>
</dbReference>
<accession>A0A4R7Z9Q7</accession>
<keyword evidence="5 7" id="KW-1133">Transmembrane helix</keyword>
<organism evidence="8 9">
    <name type="scientific">Breznakia blatticola</name>
    <dbReference type="NCBI Taxonomy" id="1754012"/>
    <lineage>
        <taxon>Bacteria</taxon>
        <taxon>Bacillati</taxon>
        <taxon>Bacillota</taxon>
        <taxon>Erysipelotrichia</taxon>
        <taxon>Erysipelotrichales</taxon>
        <taxon>Erysipelotrichaceae</taxon>
        <taxon>Breznakia</taxon>
    </lineage>
</organism>
<dbReference type="InterPro" id="IPR027417">
    <property type="entry name" value="P-loop_NTPase"/>
</dbReference>
<keyword evidence="9" id="KW-1185">Reference proteome</keyword>
<dbReference type="InterPro" id="IPR003688">
    <property type="entry name" value="TraG/VirD4"/>
</dbReference>